<reference evidence="1 2" key="1">
    <citation type="submission" date="2016-06" db="EMBL/GenBank/DDBJ databases">
        <title>Genome sequence of Clostridium acetireducens DSM 10703.</title>
        <authorList>
            <person name="Poehlein A."/>
            <person name="Fluechter S."/>
            <person name="Duerre P."/>
            <person name="Daniel R."/>
        </authorList>
    </citation>
    <scope>NUCLEOTIDE SEQUENCE [LARGE SCALE GENOMIC DNA]</scope>
    <source>
        <strain evidence="1 2">DSM 10703</strain>
    </source>
</reference>
<accession>A0A1E8F071</accession>
<evidence type="ECO:0000313" key="2">
    <source>
        <dbReference type="Proteomes" id="UP000175744"/>
    </source>
</evidence>
<organism evidence="1 2">
    <name type="scientific">Clostridium acetireducens DSM 10703</name>
    <dbReference type="NCBI Taxonomy" id="1121290"/>
    <lineage>
        <taxon>Bacteria</taxon>
        <taxon>Bacillati</taxon>
        <taxon>Bacillota</taxon>
        <taxon>Clostridia</taxon>
        <taxon>Eubacteriales</taxon>
        <taxon>Clostridiaceae</taxon>
        <taxon>Clostridium</taxon>
    </lineage>
</organism>
<keyword evidence="2" id="KW-1185">Reference proteome</keyword>
<evidence type="ECO:0000313" key="1">
    <source>
        <dbReference type="EMBL" id="OFI06799.1"/>
    </source>
</evidence>
<gene>
    <name evidence="1" type="ORF">CLOACE_07820</name>
</gene>
<dbReference type="AlphaFoldDB" id="A0A1E8F071"/>
<comment type="caution">
    <text evidence="1">The sequence shown here is derived from an EMBL/GenBank/DDBJ whole genome shotgun (WGS) entry which is preliminary data.</text>
</comment>
<protein>
    <submittedName>
        <fullName evidence="1">Uncharacterized protein</fullName>
    </submittedName>
</protein>
<name>A0A1E8F071_9CLOT</name>
<dbReference type="Proteomes" id="UP000175744">
    <property type="component" value="Unassembled WGS sequence"/>
</dbReference>
<dbReference type="EMBL" id="LZFO01000008">
    <property type="protein sequence ID" value="OFI06799.1"/>
    <property type="molecule type" value="Genomic_DNA"/>
</dbReference>
<proteinExistence type="predicted"/>
<sequence length="42" mass="4929">MSVIPLFMFSKLLLGYFQKKAYIKNKIYNSHESSGINNLNEF</sequence>